<evidence type="ECO:0000313" key="2">
    <source>
        <dbReference type="Proteomes" id="UP000724874"/>
    </source>
</evidence>
<dbReference type="Proteomes" id="UP000724874">
    <property type="component" value="Unassembled WGS sequence"/>
</dbReference>
<dbReference type="EMBL" id="JADNYJ010000072">
    <property type="protein sequence ID" value="KAF8891484.1"/>
    <property type="molecule type" value="Genomic_DNA"/>
</dbReference>
<dbReference type="OrthoDB" id="1045822at2759"/>
<protein>
    <submittedName>
        <fullName evidence="1">PLAC8 family-domain-containing protein</fullName>
    </submittedName>
</protein>
<dbReference type="AlphaFoldDB" id="A0A9P5NLR3"/>
<comment type="caution">
    <text evidence="1">The sequence shown here is derived from an EMBL/GenBank/DDBJ whole genome shotgun (WGS) entry which is preliminary data.</text>
</comment>
<reference evidence="1" key="1">
    <citation type="submission" date="2020-11" db="EMBL/GenBank/DDBJ databases">
        <authorList>
            <consortium name="DOE Joint Genome Institute"/>
            <person name="Ahrendt S."/>
            <person name="Riley R."/>
            <person name="Andreopoulos W."/>
            <person name="LaButti K."/>
            <person name="Pangilinan J."/>
            <person name="Ruiz-duenas F.J."/>
            <person name="Barrasa J.M."/>
            <person name="Sanchez-Garcia M."/>
            <person name="Camarero S."/>
            <person name="Miyauchi S."/>
            <person name="Serrano A."/>
            <person name="Linde D."/>
            <person name="Babiker R."/>
            <person name="Drula E."/>
            <person name="Ayuso-Fernandez I."/>
            <person name="Pacheco R."/>
            <person name="Padilla G."/>
            <person name="Ferreira P."/>
            <person name="Barriuso J."/>
            <person name="Kellner H."/>
            <person name="Castanera R."/>
            <person name="Alfaro M."/>
            <person name="Ramirez L."/>
            <person name="Pisabarro A.G."/>
            <person name="Kuo A."/>
            <person name="Tritt A."/>
            <person name="Lipzen A."/>
            <person name="He G."/>
            <person name="Yan M."/>
            <person name="Ng V."/>
            <person name="Cullen D."/>
            <person name="Martin F."/>
            <person name="Rosso M.-N."/>
            <person name="Henrissat B."/>
            <person name="Hibbett D."/>
            <person name="Martinez A.T."/>
            <person name="Grigoriev I.V."/>
        </authorList>
    </citation>
    <scope>NUCLEOTIDE SEQUENCE</scope>
    <source>
        <strain evidence="1">AH 44721</strain>
    </source>
</reference>
<proteinExistence type="predicted"/>
<name>A0A9P5NLR3_GYMJU</name>
<evidence type="ECO:0000313" key="1">
    <source>
        <dbReference type="EMBL" id="KAF8891484.1"/>
    </source>
</evidence>
<dbReference type="PANTHER" id="PTHR15907">
    <property type="entry name" value="DUF614 FAMILY PROTEIN-RELATED"/>
    <property type="match status" value="1"/>
</dbReference>
<dbReference type="Pfam" id="PF04749">
    <property type="entry name" value="PLAC8"/>
    <property type="match status" value="1"/>
</dbReference>
<sequence>MNVGGGNRNAKNLPVSPDGREWSEGLCGCCGDAGTCIVATCCPCITYSHVKRRYEHLNDKGYPDPEHGGGICNSDCFVHGCLTYFGFGWVMQMSNRGNIRGRYNVKGGTCGDCCTALWCTPCELTQESRELDLEEASFSGKQG</sequence>
<gene>
    <name evidence="1" type="ORF">CPB84DRAFT_1683325</name>
</gene>
<dbReference type="NCBIfam" id="TIGR01571">
    <property type="entry name" value="A_thal_Cys_rich"/>
    <property type="match status" value="1"/>
</dbReference>
<accession>A0A9P5NLR3</accession>
<keyword evidence="2" id="KW-1185">Reference proteome</keyword>
<organism evidence="1 2">
    <name type="scientific">Gymnopilus junonius</name>
    <name type="common">Spectacular rustgill mushroom</name>
    <name type="synonym">Gymnopilus spectabilis subsp. junonius</name>
    <dbReference type="NCBI Taxonomy" id="109634"/>
    <lineage>
        <taxon>Eukaryota</taxon>
        <taxon>Fungi</taxon>
        <taxon>Dikarya</taxon>
        <taxon>Basidiomycota</taxon>
        <taxon>Agaricomycotina</taxon>
        <taxon>Agaricomycetes</taxon>
        <taxon>Agaricomycetidae</taxon>
        <taxon>Agaricales</taxon>
        <taxon>Agaricineae</taxon>
        <taxon>Hymenogastraceae</taxon>
        <taxon>Gymnopilus</taxon>
    </lineage>
</organism>
<dbReference type="InterPro" id="IPR006461">
    <property type="entry name" value="PLAC_motif_containing"/>
</dbReference>